<evidence type="ECO:0000256" key="2">
    <source>
        <dbReference type="ARBA" id="ARBA00022448"/>
    </source>
</evidence>
<sequence>MSAPAVVRDAAAGTARAAVARRPDRRRHGTLTHPARTGLLLVAPAVAFVVVFVLVPLVSAVGISFTNLPLIGPWRFIGLENYASVLTDPAFWRSVGYTLLYTAIVTLPILALGYALAVVVRSNRRGATVLRTIFFVPYVIGLTTLSFLMLLEAQPNSGMVNVVLKALGITDGTTAWLVDGPLATGLLCVMVIWAVSGLTMVLLMSGMQGIPREVYESAELDGASWWVRERSITVPMLRRTIAMTVVLSVIGSLLAFTQFYILTQGGPGSDTTTVVMAIYRRAFVQLQLGAATAMSLVLVVITGLVTAAQFWLLRERS</sequence>
<dbReference type="Proteomes" id="UP000632535">
    <property type="component" value="Unassembled WGS sequence"/>
</dbReference>
<dbReference type="CDD" id="cd06261">
    <property type="entry name" value="TM_PBP2"/>
    <property type="match status" value="1"/>
</dbReference>
<dbReference type="EMBL" id="BMDG01000001">
    <property type="protein sequence ID" value="GGI04766.1"/>
    <property type="molecule type" value="Genomic_DNA"/>
</dbReference>
<organism evidence="9 10">
    <name type="scientific">Isoptericola cucumis</name>
    <dbReference type="NCBI Taxonomy" id="1776856"/>
    <lineage>
        <taxon>Bacteria</taxon>
        <taxon>Bacillati</taxon>
        <taxon>Actinomycetota</taxon>
        <taxon>Actinomycetes</taxon>
        <taxon>Micrococcales</taxon>
        <taxon>Promicromonosporaceae</taxon>
        <taxon>Isoptericola</taxon>
    </lineage>
</organism>
<reference evidence="10" key="1">
    <citation type="journal article" date="2019" name="Int. J. Syst. Evol. Microbiol.">
        <title>The Global Catalogue of Microorganisms (GCM) 10K type strain sequencing project: providing services to taxonomists for standard genome sequencing and annotation.</title>
        <authorList>
            <consortium name="The Broad Institute Genomics Platform"/>
            <consortium name="The Broad Institute Genome Sequencing Center for Infectious Disease"/>
            <person name="Wu L."/>
            <person name="Ma J."/>
        </authorList>
    </citation>
    <scope>NUCLEOTIDE SEQUENCE [LARGE SCALE GENOMIC DNA]</scope>
    <source>
        <strain evidence="10">CCM 8653</strain>
    </source>
</reference>
<feature type="transmembrane region" description="Helical" evidence="7">
    <location>
        <begin position="99"/>
        <end position="120"/>
    </location>
</feature>
<name>A0ABQ2B4E5_9MICO</name>
<feature type="domain" description="ABC transmembrane type-1" evidence="8">
    <location>
        <begin position="95"/>
        <end position="309"/>
    </location>
</feature>
<dbReference type="Pfam" id="PF00528">
    <property type="entry name" value="BPD_transp_1"/>
    <property type="match status" value="1"/>
</dbReference>
<dbReference type="InterPro" id="IPR035906">
    <property type="entry name" value="MetI-like_sf"/>
</dbReference>
<evidence type="ECO:0000256" key="4">
    <source>
        <dbReference type="ARBA" id="ARBA00022692"/>
    </source>
</evidence>
<keyword evidence="5 7" id="KW-1133">Transmembrane helix</keyword>
<dbReference type="SUPFAM" id="SSF161098">
    <property type="entry name" value="MetI-like"/>
    <property type="match status" value="1"/>
</dbReference>
<dbReference type="InterPro" id="IPR000515">
    <property type="entry name" value="MetI-like"/>
</dbReference>
<comment type="subcellular location">
    <subcellularLocation>
        <location evidence="1 7">Cell membrane</location>
        <topology evidence="1 7">Multi-pass membrane protein</topology>
    </subcellularLocation>
</comment>
<dbReference type="PANTHER" id="PTHR43227">
    <property type="entry name" value="BLL4140 PROTEIN"/>
    <property type="match status" value="1"/>
</dbReference>
<feature type="transmembrane region" description="Helical" evidence="7">
    <location>
        <begin position="282"/>
        <end position="313"/>
    </location>
</feature>
<gene>
    <name evidence="9" type="ORF">GCM10007368_02800</name>
</gene>
<evidence type="ECO:0000313" key="9">
    <source>
        <dbReference type="EMBL" id="GGI04766.1"/>
    </source>
</evidence>
<evidence type="ECO:0000256" key="6">
    <source>
        <dbReference type="ARBA" id="ARBA00023136"/>
    </source>
</evidence>
<comment type="similarity">
    <text evidence="7">Belongs to the binding-protein-dependent transport system permease family.</text>
</comment>
<keyword evidence="4 7" id="KW-0812">Transmembrane</keyword>
<keyword evidence="10" id="KW-1185">Reference proteome</keyword>
<feature type="transmembrane region" description="Helical" evidence="7">
    <location>
        <begin position="182"/>
        <end position="203"/>
    </location>
</feature>
<keyword evidence="3" id="KW-1003">Cell membrane</keyword>
<evidence type="ECO:0000259" key="8">
    <source>
        <dbReference type="PROSITE" id="PS50928"/>
    </source>
</evidence>
<dbReference type="RefSeq" id="WP_188521852.1">
    <property type="nucleotide sequence ID" value="NZ_BMDG01000001.1"/>
</dbReference>
<protein>
    <submittedName>
        <fullName evidence="9">Sugar ABC transporter permease</fullName>
    </submittedName>
</protein>
<evidence type="ECO:0000256" key="3">
    <source>
        <dbReference type="ARBA" id="ARBA00022475"/>
    </source>
</evidence>
<proteinExistence type="inferred from homology"/>
<comment type="caution">
    <text evidence="9">The sequence shown here is derived from an EMBL/GenBank/DDBJ whole genome shotgun (WGS) entry which is preliminary data.</text>
</comment>
<keyword evidence="2 7" id="KW-0813">Transport</keyword>
<feature type="transmembrane region" description="Helical" evidence="7">
    <location>
        <begin position="240"/>
        <end position="262"/>
    </location>
</feature>
<dbReference type="InterPro" id="IPR050809">
    <property type="entry name" value="UgpAE/MalFG_permease"/>
</dbReference>
<dbReference type="PROSITE" id="PS50928">
    <property type="entry name" value="ABC_TM1"/>
    <property type="match status" value="1"/>
</dbReference>
<keyword evidence="6 7" id="KW-0472">Membrane</keyword>
<evidence type="ECO:0000256" key="7">
    <source>
        <dbReference type="RuleBase" id="RU363032"/>
    </source>
</evidence>
<dbReference type="Gene3D" id="1.10.3720.10">
    <property type="entry name" value="MetI-like"/>
    <property type="match status" value="1"/>
</dbReference>
<dbReference type="PANTHER" id="PTHR43227:SF11">
    <property type="entry name" value="BLL4140 PROTEIN"/>
    <property type="match status" value="1"/>
</dbReference>
<feature type="transmembrane region" description="Helical" evidence="7">
    <location>
        <begin position="132"/>
        <end position="151"/>
    </location>
</feature>
<evidence type="ECO:0000256" key="1">
    <source>
        <dbReference type="ARBA" id="ARBA00004651"/>
    </source>
</evidence>
<evidence type="ECO:0000313" key="10">
    <source>
        <dbReference type="Proteomes" id="UP000632535"/>
    </source>
</evidence>
<evidence type="ECO:0000256" key="5">
    <source>
        <dbReference type="ARBA" id="ARBA00022989"/>
    </source>
</evidence>
<feature type="transmembrane region" description="Helical" evidence="7">
    <location>
        <begin position="39"/>
        <end position="65"/>
    </location>
</feature>
<accession>A0ABQ2B4E5</accession>